<keyword evidence="2" id="KW-1185">Reference proteome</keyword>
<reference evidence="1 2" key="1">
    <citation type="submission" date="2021-12" db="EMBL/GenBank/DDBJ databases">
        <title>Genome seq of P8.</title>
        <authorList>
            <person name="Seo T."/>
        </authorList>
    </citation>
    <scope>NUCLEOTIDE SEQUENCE [LARGE SCALE GENOMIC DNA]</scope>
    <source>
        <strain evidence="1 2">P8</strain>
    </source>
</reference>
<comment type="caution">
    <text evidence="1">The sequence shown here is derived from an EMBL/GenBank/DDBJ whole genome shotgun (WGS) entry which is preliminary data.</text>
</comment>
<accession>A0ABS8Y3J9</accession>
<dbReference type="InterPro" id="IPR012899">
    <property type="entry name" value="LTXXQ"/>
</dbReference>
<evidence type="ECO:0008006" key="3">
    <source>
        <dbReference type="Google" id="ProtNLM"/>
    </source>
</evidence>
<organism evidence="1 2">
    <name type="scientific">Pelomonas cellulosilytica</name>
    <dbReference type="NCBI Taxonomy" id="2906762"/>
    <lineage>
        <taxon>Bacteria</taxon>
        <taxon>Pseudomonadati</taxon>
        <taxon>Pseudomonadota</taxon>
        <taxon>Betaproteobacteria</taxon>
        <taxon>Burkholderiales</taxon>
        <taxon>Sphaerotilaceae</taxon>
        <taxon>Roseateles</taxon>
    </lineage>
</organism>
<protein>
    <recommendedName>
        <fullName evidence="3">Periplasmic heavy metal sensor</fullName>
    </recommendedName>
</protein>
<dbReference type="EMBL" id="JAJTWU010000011">
    <property type="protein sequence ID" value="MCE4557698.1"/>
    <property type="molecule type" value="Genomic_DNA"/>
</dbReference>
<dbReference type="Gene3D" id="1.20.120.1490">
    <property type="match status" value="1"/>
</dbReference>
<evidence type="ECO:0000313" key="2">
    <source>
        <dbReference type="Proteomes" id="UP001200741"/>
    </source>
</evidence>
<dbReference type="Pfam" id="PF07813">
    <property type="entry name" value="LTXXQ"/>
    <property type="match status" value="1"/>
</dbReference>
<dbReference type="RefSeq" id="WP_233375075.1">
    <property type="nucleotide sequence ID" value="NZ_JAJTWU010000011.1"/>
</dbReference>
<evidence type="ECO:0000313" key="1">
    <source>
        <dbReference type="EMBL" id="MCE4557698.1"/>
    </source>
</evidence>
<dbReference type="Proteomes" id="UP001200741">
    <property type="component" value="Unassembled WGS sequence"/>
</dbReference>
<proteinExistence type="predicted"/>
<name>A0ABS8Y3J9_9BURK</name>
<sequence length="146" mass="16310">MNIFRHWHAHHDFHHRHGGHGRRGHPFGDHAGGSAGHLVARAAARLDLDDDQQRRLATWLGQLQQQRDTMKSLASGPELAALVAGEQFARESAQQLLDARLDTLRAAGPGLIAAFADFFDALDAEQRQALRFMLRRFSHGRRRGVA</sequence>
<gene>
    <name evidence="1" type="ORF">LXT13_25225</name>
</gene>